<dbReference type="PANTHER" id="PTHR42789:SF1">
    <property type="entry name" value="D-ISOMER SPECIFIC 2-HYDROXYACID DEHYDROGENASE FAMILY PROTEIN (AFU_ORTHOLOGUE AFUA_6G10090)"/>
    <property type="match status" value="1"/>
</dbReference>
<name>A0A7Z2ZM88_9BACL</name>
<dbReference type="AlphaFoldDB" id="A0A7Z2ZM88"/>
<feature type="domain" description="D-isomer specific 2-hydroxyacid dehydrogenase NAD-binding" evidence="6">
    <location>
        <begin position="113"/>
        <end position="288"/>
    </location>
</feature>
<dbReference type="Pfam" id="PF00389">
    <property type="entry name" value="2-Hacid_dh"/>
    <property type="match status" value="1"/>
</dbReference>
<gene>
    <name evidence="7" type="ORF">HH215_12220</name>
</gene>
<dbReference type="RefSeq" id="WP_169280159.1">
    <property type="nucleotide sequence ID" value="NZ_CP051680.1"/>
</dbReference>
<dbReference type="FunFam" id="3.40.50.720:FF:000203">
    <property type="entry name" value="D-3-phosphoglycerate dehydrogenase (SerA)"/>
    <property type="match status" value="1"/>
</dbReference>
<evidence type="ECO:0000256" key="2">
    <source>
        <dbReference type="ARBA" id="ARBA00023002"/>
    </source>
</evidence>
<evidence type="ECO:0000256" key="3">
    <source>
        <dbReference type="ARBA" id="ARBA00023027"/>
    </source>
</evidence>
<dbReference type="InterPro" id="IPR029753">
    <property type="entry name" value="D-isomer_DH_CS"/>
</dbReference>
<keyword evidence="8" id="KW-1185">Reference proteome</keyword>
<feature type="domain" description="D-isomer specific 2-hydroxyacid dehydrogenase catalytic" evidence="5">
    <location>
        <begin position="14"/>
        <end position="312"/>
    </location>
</feature>
<dbReference type="Proteomes" id="UP000502248">
    <property type="component" value="Chromosome"/>
</dbReference>
<dbReference type="InterPro" id="IPR036291">
    <property type="entry name" value="NAD(P)-bd_dom_sf"/>
</dbReference>
<evidence type="ECO:0000256" key="1">
    <source>
        <dbReference type="ARBA" id="ARBA00005854"/>
    </source>
</evidence>
<evidence type="ECO:0000256" key="4">
    <source>
        <dbReference type="RuleBase" id="RU003719"/>
    </source>
</evidence>
<keyword evidence="2 4" id="KW-0560">Oxidoreductase</keyword>
<accession>A0A7Z2ZM88</accession>
<dbReference type="Pfam" id="PF02826">
    <property type="entry name" value="2-Hacid_dh_C"/>
    <property type="match status" value="1"/>
</dbReference>
<dbReference type="KEGG" id="cheb:HH215_12220"/>
<dbReference type="PROSITE" id="PS00671">
    <property type="entry name" value="D_2_HYDROXYACID_DH_3"/>
    <property type="match status" value="1"/>
</dbReference>
<dbReference type="InterPro" id="IPR006139">
    <property type="entry name" value="D-isomer_2_OHA_DH_cat_dom"/>
</dbReference>
<dbReference type="CDD" id="cd12172">
    <property type="entry name" value="PGDH_like_2"/>
    <property type="match status" value="1"/>
</dbReference>
<dbReference type="Gene3D" id="3.40.50.720">
    <property type="entry name" value="NAD(P)-binding Rossmann-like Domain"/>
    <property type="match status" value="2"/>
</dbReference>
<sequence>MKKVLITPKSYHHYKDKAYAMLRAQGYEPIENRTGRTLTEDEIVELAGEGVVGVIVGVDPMSARVLDRLKDVRAISKYGMGVDNIDTVRAAELGIQVQAAKGTNNVSVAELAIGLIFAISRHIPEMAWEVKAGGWGRVLGRELTGKKLGLVGGGQIGFEVAKRALGLEMEVAVYDPFLTEEALASKPGIRLERDLDVLFAESDYVSLHVPATKDTLHLVSDRTLSLMKPTAFLINTSRGELVDEEALYEALSGGKLAGAASDVYSSEPPQPGSKLAGLDSFILTPHTGAYTHEAIEKMVVRSTANLLEMLAQSGTNA</sequence>
<evidence type="ECO:0000259" key="5">
    <source>
        <dbReference type="Pfam" id="PF00389"/>
    </source>
</evidence>
<evidence type="ECO:0000313" key="8">
    <source>
        <dbReference type="Proteomes" id="UP000502248"/>
    </source>
</evidence>
<reference evidence="7 8" key="1">
    <citation type="submission" date="2020-04" db="EMBL/GenBank/DDBJ databases">
        <title>Genome sequencing of novel species.</title>
        <authorList>
            <person name="Heo J."/>
            <person name="Kim S.-J."/>
            <person name="Kim J.-S."/>
            <person name="Hong S.-B."/>
            <person name="Kwon S.-W."/>
        </authorList>
    </citation>
    <scope>NUCLEOTIDE SEQUENCE [LARGE SCALE GENOMIC DNA]</scope>
    <source>
        <strain evidence="7 8">MFER-1</strain>
    </source>
</reference>
<protein>
    <submittedName>
        <fullName evidence="7">Phosphoglycerate dehydrogenase</fullName>
    </submittedName>
</protein>
<proteinExistence type="inferred from homology"/>
<dbReference type="PANTHER" id="PTHR42789">
    <property type="entry name" value="D-ISOMER SPECIFIC 2-HYDROXYACID DEHYDROGENASE FAMILY PROTEIN (AFU_ORTHOLOGUE AFUA_6G10090)"/>
    <property type="match status" value="1"/>
</dbReference>
<organism evidence="7 8">
    <name type="scientific">Cohnella herbarum</name>
    <dbReference type="NCBI Taxonomy" id="2728023"/>
    <lineage>
        <taxon>Bacteria</taxon>
        <taxon>Bacillati</taxon>
        <taxon>Bacillota</taxon>
        <taxon>Bacilli</taxon>
        <taxon>Bacillales</taxon>
        <taxon>Paenibacillaceae</taxon>
        <taxon>Cohnella</taxon>
    </lineage>
</organism>
<dbReference type="SUPFAM" id="SSF51735">
    <property type="entry name" value="NAD(P)-binding Rossmann-fold domains"/>
    <property type="match status" value="1"/>
</dbReference>
<dbReference type="EMBL" id="CP051680">
    <property type="protein sequence ID" value="QJD83872.1"/>
    <property type="molecule type" value="Genomic_DNA"/>
</dbReference>
<evidence type="ECO:0000313" key="7">
    <source>
        <dbReference type="EMBL" id="QJD83872.1"/>
    </source>
</evidence>
<keyword evidence="3" id="KW-0520">NAD</keyword>
<dbReference type="GO" id="GO:0051287">
    <property type="term" value="F:NAD binding"/>
    <property type="evidence" value="ECO:0007669"/>
    <property type="project" value="InterPro"/>
</dbReference>
<evidence type="ECO:0000259" key="6">
    <source>
        <dbReference type="Pfam" id="PF02826"/>
    </source>
</evidence>
<dbReference type="SUPFAM" id="SSF52283">
    <property type="entry name" value="Formate/glycerate dehydrogenase catalytic domain-like"/>
    <property type="match status" value="1"/>
</dbReference>
<comment type="similarity">
    <text evidence="1 4">Belongs to the D-isomer specific 2-hydroxyacid dehydrogenase family.</text>
</comment>
<dbReference type="GO" id="GO:0016616">
    <property type="term" value="F:oxidoreductase activity, acting on the CH-OH group of donors, NAD or NADP as acceptor"/>
    <property type="evidence" value="ECO:0007669"/>
    <property type="project" value="InterPro"/>
</dbReference>
<dbReference type="InterPro" id="IPR050857">
    <property type="entry name" value="D-2-hydroxyacid_DH"/>
</dbReference>
<dbReference type="InterPro" id="IPR006140">
    <property type="entry name" value="D-isomer_DH_NAD-bd"/>
</dbReference>